<dbReference type="SUPFAM" id="SSF49785">
    <property type="entry name" value="Galactose-binding domain-like"/>
    <property type="match status" value="1"/>
</dbReference>
<dbReference type="Pfam" id="PF01074">
    <property type="entry name" value="Glyco_hydro_38N"/>
    <property type="match status" value="1"/>
</dbReference>
<dbReference type="RefSeq" id="WP_341843674.1">
    <property type="nucleotide sequence ID" value="NZ_CP149792.1"/>
</dbReference>
<keyword evidence="5" id="KW-1185">Reference proteome</keyword>
<dbReference type="InterPro" id="IPR000602">
    <property type="entry name" value="Glyco_hydro_38_N"/>
</dbReference>
<dbReference type="InterPro" id="IPR011682">
    <property type="entry name" value="Glyco_hydro_38_C"/>
</dbReference>
<dbReference type="InterPro" id="IPR011330">
    <property type="entry name" value="Glyco_hydro/deAcase_b/a-brl"/>
</dbReference>
<gene>
    <name evidence="4" type="ORF">WJU22_13055</name>
</gene>
<dbReference type="Gene3D" id="2.60.120.260">
    <property type="entry name" value="Galactose-binding domain-like"/>
    <property type="match status" value="1"/>
</dbReference>
<proteinExistence type="predicted"/>
<dbReference type="EMBL" id="CP150096">
    <property type="protein sequence ID" value="WZN49099.1"/>
    <property type="molecule type" value="Genomic_DNA"/>
</dbReference>
<organism evidence="4 5">
    <name type="scientific">Chitinophaga caseinilytica</name>
    <dbReference type="NCBI Taxonomy" id="2267521"/>
    <lineage>
        <taxon>Bacteria</taxon>
        <taxon>Pseudomonadati</taxon>
        <taxon>Bacteroidota</taxon>
        <taxon>Chitinophagia</taxon>
        <taxon>Chitinophagales</taxon>
        <taxon>Chitinophagaceae</taxon>
        <taxon>Chitinophaga</taxon>
    </lineage>
</organism>
<evidence type="ECO:0000256" key="1">
    <source>
        <dbReference type="SAM" id="SignalP"/>
    </source>
</evidence>
<keyword evidence="4" id="KW-0378">Hydrolase</keyword>
<dbReference type="Gene3D" id="2.60.40.1180">
    <property type="entry name" value="Golgi alpha-mannosidase II"/>
    <property type="match status" value="1"/>
</dbReference>
<keyword evidence="1" id="KW-0732">Signal</keyword>
<feature type="domain" description="Glycoside hydrolase family 38 N-terminal" evidence="2">
    <location>
        <begin position="308"/>
        <end position="608"/>
    </location>
</feature>
<protein>
    <submittedName>
        <fullName evidence="4">Glycoside hydrolase family 38 C-terminal domain-containing protein</fullName>
    </submittedName>
</protein>
<reference evidence="4 5" key="1">
    <citation type="submission" date="2024-03" db="EMBL/GenBank/DDBJ databases">
        <title>Chitinophaga caseinilytica sp. nov., a casein hydrolysing bacterium isolated from forest soil.</title>
        <authorList>
            <person name="Lee D.S."/>
            <person name="Han D.M."/>
            <person name="Baek J.H."/>
            <person name="Choi D.G."/>
            <person name="Jeon J.H."/>
            <person name="Jeon C.O."/>
        </authorList>
    </citation>
    <scope>NUCLEOTIDE SEQUENCE [LARGE SCALE GENOMIC DNA]</scope>
    <source>
        <strain evidence="4 5">KACC 19118</strain>
    </source>
</reference>
<feature type="signal peptide" evidence="1">
    <location>
        <begin position="1"/>
        <end position="23"/>
    </location>
</feature>
<dbReference type="InterPro" id="IPR027291">
    <property type="entry name" value="Glyco_hydro_38_N_sf"/>
</dbReference>
<name>A0ABZ2ZF67_9BACT</name>
<sequence length="1169" mass="129294">MKKLHACMSLTAAMALFCGNISAQERVYSIVQQVRPSEIRLNASGTFGADQNVGHLTDGSGLQDSLHDNNGSASTMWHTALQPAATSPAAGVPAFPAWVRFDFSSPKAFSSLLIWNHNQERLTNRGFRATKVYGTTDGQHWQLLKGFELPEARSLNGKASKIDIHAASPLKAVIIAAESNWGGNVFGLSEVKFESEKKLNEAELPFPQDFNCTSTSIYRYCKDGKPGREVTLDFSGNSLYAASEIEVVVDGRKETASLPFNKYGYESAKLVLPSGVGVNKEIQVFVQLKAGKRVMRKSFILPKQRQWTVYIYPHSHVDIGYTNTHENVEIIHKRNLVNAIQLAKQTANYPDGARYLWNPEVIWPVERYLKDASADEKADLFDAIRKGYIHLDAGYINDNTSVTADEEFPGFFGEAKRMEKITGVPVRTIVQVDVPGMTWGIVPMAAQFGIKYVFAPFNGSDRTGLADKVNFKPFWWIGQDGVSKVLFLQPGDYTPGARAKGYMFWPLMAGQKDPSKLIQIVKTDRPRDHFIDGYLWPKLKELEQDADYPYDLFPMTWAMADNTPIDADLPDAVKSWNEEYAYPRLVISSSTGIMSAFEKKYGDVIPTYRGDFTEYWTDGLGSAAKETGMNRNAKERLIQADVLWSMLRRGEKAPRAAMDEAWRNVLMGSEHTWCYMNPNQEDMQNAIWKGKQAFFRNAEEGSIRQLAQSLQPVAAESSETVAVFNTLAWPRSGLVTLSGSQSKGILSVWDEQGRAVSTQRLSTGELVFMASGIPAYGAKNYKLSTRAAAGPKMKMAKGNVLDNGVHRIVLDPATGDIVSIKDKKGEEFVNDTDASKVNSFRYLLGSGKQVASGPQYAANADGAVQSGPNVSAKGTGPSNVRLSIKENGPLVASILVESQADGCNALTREVRVVAGQAEIEIENWVDKVATTRKEGIHFGFAFNVPDGRTRMDIPFGVVEMEVDQLPAANRNWMGLQRWLDISNGEKGVTWASLDAPIFESGGMTANIIGGAFHSPEWIARLPLSSTVYSWALNNHWHTNFPLFQEGKVRFRYRMLPHLHAYDAVKANRFGLEQAQPLVVAPVRENVKIGQLVGVDNEKVFISIVKTAADGKSMIIRLRSVSPAPEKVRLHFPSFKPASIRTCIADETPGEETGTDINLLPYGLTTLIVE</sequence>
<dbReference type="InterPro" id="IPR008979">
    <property type="entry name" value="Galactose-bd-like_sf"/>
</dbReference>
<dbReference type="SUPFAM" id="SSF88713">
    <property type="entry name" value="Glycoside hydrolase/deacetylase"/>
    <property type="match status" value="1"/>
</dbReference>
<feature type="domain" description="Glycosyl hydrolase family 38 C-terminal" evidence="3">
    <location>
        <begin position="801"/>
        <end position="989"/>
    </location>
</feature>
<dbReference type="PANTHER" id="PTHR46017:SF1">
    <property type="entry name" value="ALPHA-MANNOSIDASE 2C1"/>
    <property type="match status" value="1"/>
</dbReference>
<accession>A0ABZ2ZF67</accession>
<evidence type="ECO:0000313" key="5">
    <source>
        <dbReference type="Proteomes" id="UP001449657"/>
    </source>
</evidence>
<dbReference type="GO" id="GO:0016787">
    <property type="term" value="F:hydrolase activity"/>
    <property type="evidence" value="ECO:0007669"/>
    <property type="project" value="UniProtKB-KW"/>
</dbReference>
<evidence type="ECO:0000313" key="4">
    <source>
        <dbReference type="EMBL" id="WZN49099.1"/>
    </source>
</evidence>
<dbReference type="PANTHER" id="PTHR46017">
    <property type="entry name" value="ALPHA-MANNOSIDASE 2C1"/>
    <property type="match status" value="1"/>
</dbReference>
<feature type="chain" id="PRO_5047039500" evidence="1">
    <location>
        <begin position="24"/>
        <end position="1169"/>
    </location>
</feature>
<evidence type="ECO:0000259" key="3">
    <source>
        <dbReference type="Pfam" id="PF07748"/>
    </source>
</evidence>
<dbReference type="SUPFAM" id="SSF74650">
    <property type="entry name" value="Galactose mutarotase-like"/>
    <property type="match status" value="1"/>
</dbReference>
<dbReference type="InterPro" id="IPR011013">
    <property type="entry name" value="Gal_mutarotase_sf_dom"/>
</dbReference>
<dbReference type="Pfam" id="PF07748">
    <property type="entry name" value="Glyco_hydro_38C"/>
    <property type="match status" value="1"/>
</dbReference>
<dbReference type="Gene3D" id="3.20.110.10">
    <property type="entry name" value="Glycoside hydrolase 38, N terminal domain"/>
    <property type="match status" value="1"/>
</dbReference>
<evidence type="ECO:0000259" key="2">
    <source>
        <dbReference type="Pfam" id="PF01074"/>
    </source>
</evidence>
<dbReference type="InterPro" id="IPR013780">
    <property type="entry name" value="Glyco_hydro_b"/>
</dbReference>
<dbReference type="CDD" id="cd10791">
    <property type="entry name" value="GH38N_AMII_like_1"/>
    <property type="match status" value="1"/>
</dbReference>
<dbReference type="Proteomes" id="UP001449657">
    <property type="component" value="Chromosome"/>
</dbReference>
<dbReference type="Gene3D" id="2.70.98.30">
    <property type="entry name" value="Golgi alpha-mannosidase II, domain 4"/>
    <property type="match status" value="1"/>
</dbReference>